<evidence type="ECO:0000313" key="2">
    <source>
        <dbReference type="Proteomes" id="UP000192342"/>
    </source>
</evidence>
<dbReference type="AlphaFoldDB" id="A0A1Y1SDX6"/>
<dbReference type="InterPro" id="IPR029058">
    <property type="entry name" value="AB_hydrolase_fold"/>
</dbReference>
<gene>
    <name evidence="1" type="ORF">ATO7_08777</name>
</gene>
<reference evidence="1 2" key="1">
    <citation type="submission" date="2013-04" db="EMBL/GenBank/DDBJ databases">
        <title>Oceanococcus atlanticus 22II-S10r2 Genome Sequencing.</title>
        <authorList>
            <person name="Lai Q."/>
            <person name="Li G."/>
            <person name="Shao Z."/>
        </authorList>
    </citation>
    <scope>NUCLEOTIDE SEQUENCE [LARGE SCALE GENOMIC DNA]</scope>
    <source>
        <strain evidence="1 2">22II-S10r2</strain>
    </source>
</reference>
<comment type="caution">
    <text evidence="1">The sequence shown here is derived from an EMBL/GenBank/DDBJ whole genome shotgun (WGS) entry which is preliminary data.</text>
</comment>
<dbReference type="PROSITE" id="PS51257">
    <property type="entry name" value="PROKAR_LIPOPROTEIN"/>
    <property type="match status" value="1"/>
</dbReference>
<accession>A0A1Y1SDX6</accession>
<organism evidence="1 2">
    <name type="scientific">Oceanococcus atlanticus</name>
    <dbReference type="NCBI Taxonomy" id="1317117"/>
    <lineage>
        <taxon>Bacteria</taxon>
        <taxon>Pseudomonadati</taxon>
        <taxon>Pseudomonadota</taxon>
        <taxon>Gammaproteobacteria</taxon>
        <taxon>Chromatiales</taxon>
        <taxon>Oceanococcaceae</taxon>
        <taxon>Oceanococcus</taxon>
    </lineage>
</organism>
<evidence type="ECO:0008006" key="3">
    <source>
        <dbReference type="Google" id="ProtNLM"/>
    </source>
</evidence>
<dbReference type="Proteomes" id="UP000192342">
    <property type="component" value="Unassembled WGS sequence"/>
</dbReference>
<dbReference type="EMBL" id="AQQV01000002">
    <property type="protein sequence ID" value="ORE87121.1"/>
    <property type="molecule type" value="Genomic_DNA"/>
</dbReference>
<sequence>MTLFRFAVLMAVVLTSACDGGSRDGAVRDTAVDCRKFGFSATQESETGRAWGGRGWQSCAVSMPLPGGDESLYATLFLPGDLRPEEAALPAVVIGPGAWPLSDKATLDIQERYHWAAQELASYGYVALTVNPRGFVNSAPENAEDYDEYVEALSLGLSYLVGRDNPVAWRIDARNLGLAGHSLSARVSSVLQSEIGGLAAIVAWDNLASDARGDAGSYARGNDRFGAPAVAVQPRVPAMGQASDSYESGIGMDFTEEDKKTAFNVWRSHGLESMQVVFAGADHGSWSYSLRDDPRIEPPALSSLRVYQYFTRAWFDLHLRGRVSAISKLTTPYVEGMGPQQLYSSSYLSALYLTDMASYDCADLRSGCGF</sequence>
<name>A0A1Y1SDX6_9GAMM</name>
<dbReference type="Gene3D" id="3.40.50.1820">
    <property type="entry name" value="alpha/beta hydrolase"/>
    <property type="match status" value="1"/>
</dbReference>
<dbReference type="RefSeq" id="WP_083561317.1">
    <property type="nucleotide sequence ID" value="NZ_AQQV01000002.1"/>
</dbReference>
<proteinExistence type="predicted"/>
<keyword evidence="2" id="KW-1185">Reference proteome</keyword>
<evidence type="ECO:0000313" key="1">
    <source>
        <dbReference type="EMBL" id="ORE87121.1"/>
    </source>
</evidence>
<protein>
    <recommendedName>
        <fullName evidence="3">Alpha/beta hydrolase</fullName>
    </recommendedName>
</protein>
<dbReference type="OrthoDB" id="569821at2"/>
<dbReference type="SUPFAM" id="SSF53474">
    <property type="entry name" value="alpha/beta-Hydrolases"/>
    <property type="match status" value="1"/>
</dbReference>
<dbReference type="STRING" id="1317117.ATO7_08777"/>